<protein>
    <recommendedName>
        <fullName evidence="1">DUF4829 domain-containing protein</fullName>
    </recommendedName>
</protein>
<proteinExistence type="predicted"/>
<dbReference type="EMBL" id="FNVO01000024">
    <property type="protein sequence ID" value="SEG89829.1"/>
    <property type="molecule type" value="Genomic_DNA"/>
</dbReference>
<accession>A0A1H6DXA1</accession>
<gene>
    <name evidence="2" type="ORF">SAMN04489712_12481</name>
</gene>
<evidence type="ECO:0000313" key="3">
    <source>
        <dbReference type="Proteomes" id="UP000236723"/>
    </source>
</evidence>
<evidence type="ECO:0000259" key="1">
    <source>
        <dbReference type="Pfam" id="PF16111"/>
    </source>
</evidence>
<dbReference type="InterPro" id="IPR032256">
    <property type="entry name" value="DUF4829"/>
</dbReference>
<feature type="domain" description="DUF4829" evidence="1">
    <location>
        <begin position="44"/>
        <end position="156"/>
    </location>
</feature>
<name>A0A1H6DXA1_9ACTN</name>
<evidence type="ECO:0000313" key="2">
    <source>
        <dbReference type="EMBL" id="SEG89829.1"/>
    </source>
</evidence>
<reference evidence="3" key="1">
    <citation type="submission" date="2016-10" db="EMBL/GenBank/DDBJ databases">
        <authorList>
            <person name="Varghese N."/>
            <person name="Submissions S."/>
        </authorList>
    </citation>
    <scope>NUCLEOTIDE SEQUENCE [LARGE SCALE GENOMIC DNA]</scope>
    <source>
        <strain evidence="3">DSM 43163</strain>
    </source>
</reference>
<organism evidence="2 3">
    <name type="scientific">Thermomonospora echinospora</name>
    <dbReference type="NCBI Taxonomy" id="1992"/>
    <lineage>
        <taxon>Bacteria</taxon>
        <taxon>Bacillati</taxon>
        <taxon>Actinomycetota</taxon>
        <taxon>Actinomycetes</taxon>
        <taxon>Streptosporangiales</taxon>
        <taxon>Thermomonosporaceae</taxon>
        <taxon>Thermomonospora</taxon>
    </lineage>
</organism>
<dbReference type="Proteomes" id="UP000236723">
    <property type="component" value="Unassembled WGS sequence"/>
</dbReference>
<sequence>MEPGLGGVRIPLLVLLAGVALVTGCGSEGPKSRVGIPPVGASPQEVVTAYVAAINAHDKEAGRRLSTPHFAQQQEGGEDDQFRNIVEISHLQVQTPLSNGGHESADGKRYQDAVYVPVTFILKQREVVSMPNGHTAWGYILVRTGADQPWRINDHGVG</sequence>
<dbReference type="Pfam" id="PF16111">
    <property type="entry name" value="DUF4829"/>
    <property type="match status" value="1"/>
</dbReference>
<dbReference type="AlphaFoldDB" id="A0A1H6DXA1"/>
<keyword evidence="3" id="KW-1185">Reference proteome</keyword>